<dbReference type="InterPro" id="IPR050613">
    <property type="entry name" value="Sec_Metabolite_Reg"/>
</dbReference>
<dbReference type="STRING" id="2020962.A0A2N1J7W9"/>
<dbReference type="InterPro" id="IPR001138">
    <property type="entry name" value="Zn2Cys6_DnaBD"/>
</dbReference>
<comment type="subcellular location">
    <subcellularLocation>
        <location evidence="1">Nucleus</location>
    </subcellularLocation>
</comment>
<evidence type="ECO:0000313" key="5">
    <source>
        <dbReference type="EMBL" id="PKI82657.1"/>
    </source>
</evidence>
<dbReference type="PANTHER" id="PTHR31001:SF89">
    <property type="entry name" value="ZN(2)-C6 FUNGAL-TYPE DOMAIN-CONTAINING PROTEIN"/>
    <property type="match status" value="1"/>
</dbReference>
<feature type="region of interest" description="Disordered" evidence="3">
    <location>
        <begin position="681"/>
        <end position="706"/>
    </location>
</feature>
<dbReference type="AlphaFoldDB" id="A0A2N1J7W9"/>
<dbReference type="OrthoDB" id="3364175at2759"/>
<dbReference type="GO" id="GO:0000981">
    <property type="term" value="F:DNA-binding transcription factor activity, RNA polymerase II-specific"/>
    <property type="evidence" value="ECO:0007669"/>
    <property type="project" value="InterPro"/>
</dbReference>
<dbReference type="Gene3D" id="4.10.240.10">
    <property type="entry name" value="Zn(2)-C6 fungal-type DNA-binding domain"/>
    <property type="match status" value="1"/>
</dbReference>
<dbReference type="GO" id="GO:0008270">
    <property type="term" value="F:zinc ion binding"/>
    <property type="evidence" value="ECO:0007669"/>
    <property type="project" value="InterPro"/>
</dbReference>
<feature type="compositionally biased region" description="Basic and acidic residues" evidence="3">
    <location>
        <begin position="23"/>
        <end position="32"/>
    </location>
</feature>
<dbReference type="EMBL" id="KZ454994">
    <property type="protein sequence ID" value="PKI82657.1"/>
    <property type="molecule type" value="Genomic_DNA"/>
</dbReference>
<gene>
    <name evidence="5" type="ORF">MVES_003462</name>
</gene>
<dbReference type="CDD" id="cd12148">
    <property type="entry name" value="fungal_TF_MHR"/>
    <property type="match status" value="1"/>
</dbReference>
<evidence type="ECO:0000256" key="2">
    <source>
        <dbReference type="ARBA" id="ARBA00023242"/>
    </source>
</evidence>
<evidence type="ECO:0000313" key="6">
    <source>
        <dbReference type="Proteomes" id="UP000232875"/>
    </source>
</evidence>
<evidence type="ECO:0000256" key="1">
    <source>
        <dbReference type="ARBA" id="ARBA00004123"/>
    </source>
</evidence>
<feature type="domain" description="Zn(2)-C6 fungal-type" evidence="4">
    <location>
        <begin position="47"/>
        <end position="78"/>
    </location>
</feature>
<protein>
    <recommendedName>
        <fullName evidence="4">Zn(2)-C6 fungal-type domain-containing protein</fullName>
    </recommendedName>
</protein>
<proteinExistence type="predicted"/>
<feature type="compositionally biased region" description="Low complexity" evidence="3">
    <location>
        <begin position="696"/>
        <end position="706"/>
    </location>
</feature>
<evidence type="ECO:0000259" key="4">
    <source>
        <dbReference type="PROSITE" id="PS50048"/>
    </source>
</evidence>
<dbReference type="CDD" id="cd00067">
    <property type="entry name" value="GAL4"/>
    <property type="match status" value="1"/>
</dbReference>
<keyword evidence="6" id="KW-1185">Reference proteome</keyword>
<dbReference type="SUPFAM" id="SSF57701">
    <property type="entry name" value="Zn2/Cys6 DNA-binding domain"/>
    <property type="match status" value="1"/>
</dbReference>
<feature type="region of interest" description="Disordered" evidence="3">
    <location>
        <begin position="1"/>
        <end position="41"/>
    </location>
</feature>
<dbReference type="Proteomes" id="UP000232875">
    <property type="component" value="Unassembled WGS sequence"/>
</dbReference>
<dbReference type="InterPro" id="IPR036864">
    <property type="entry name" value="Zn2-C6_fun-type_DNA-bd_sf"/>
</dbReference>
<dbReference type="GO" id="GO:0005634">
    <property type="term" value="C:nucleus"/>
    <property type="evidence" value="ECO:0007669"/>
    <property type="project" value="UniProtKB-SubCell"/>
</dbReference>
<evidence type="ECO:0000256" key="3">
    <source>
        <dbReference type="SAM" id="MobiDB-lite"/>
    </source>
</evidence>
<keyword evidence="2" id="KW-0539">Nucleus</keyword>
<reference evidence="5 6" key="1">
    <citation type="submission" date="2017-10" db="EMBL/GenBank/DDBJ databases">
        <title>A novel species of cold-tolerant Malassezia isolated from bats.</title>
        <authorList>
            <person name="Lorch J.M."/>
            <person name="Palmer J.M."/>
            <person name="Vanderwolf K.J."/>
            <person name="Schmidt K.Z."/>
            <person name="Verant M.L."/>
            <person name="Weller T.J."/>
            <person name="Blehert D.S."/>
        </authorList>
    </citation>
    <scope>NUCLEOTIDE SEQUENCE [LARGE SCALE GENOMIC DNA]</scope>
    <source>
        <strain evidence="5 6">NWHC:44797-103</strain>
    </source>
</reference>
<dbReference type="PROSITE" id="PS50048">
    <property type="entry name" value="ZN2_CY6_FUNGAL_2"/>
    <property type="match status" value="1"/>
</dbReference>
<organism evidence="5 6">
    <name type="scientific">Malassezia vespertilionis</name>
    <dbReference type="NCBI Taxonomy" id="2020962"/>
    <lineage>
        <taxon>Eukaryota</taxon>
        <taxon>Fungi</taxon>
        <taxon>Dikarya</taxon>
        <taxon>Basidiomycota</taxon>
        <taxon>Ustilaginomycotina</taxon>
        <taxon>Malasseziomycetes</taxon>
        <taxon>Malasseziales</taxon>
        <taxon>Malasseziaceae</taxon>
        <taxon>Malassezia</taxon>
    </lineage>
</organism>
<dbReference type="PANTHER" id="PTHR31001">
    <property type="entry name" value="UNCHARACTERIZED TRANSCRIPTIONAL REGULATORY PROTEIN"/>
    <property type="match status" value="1"/>
</dbReference>
<name>A0A2N1J7W9_9BASI</name>
<dbReference type="SMART" id="SM00066">
    <property type="entry name" value="GAL4"/>
    <property type="match status" value="1"/>
</dbReference>
<accession>A0A2N1J7W9</accession>
<dbReference type="PROSITE" id="PS00463">
    <property type="entry name" value="ZN2_CY6_FUNGAL_1"/>
    <property type="match status" value="1"/>
</dbReference>
<sequence>MHGHSGGQHTPPDAASAPTGMHSVREHLKRTSPDTPLPKKRIKKAQSCDPCRRRKLKCDRGYPCGACRDRKEQHLCAWEDGVVPKHIGRDASDSPAVLKRLEAMETRMDKLLDKVESFHQRLSAPRPLTNTSNSEALDVGGLFGLSWSPMSSARKRRALTHMHTHLPDKETMLDLLDMYIKEIYWMQQIFSYASVLQCIERTAGLSDLCDGSNYLDKLRDDEVDRLIYDEALLFCTFGIALVFTHDVKLDRIDLAYPAAPLYGRYFDQAVLGLSTLNVFEEPDMSFVICGMLLSVGMTTARAPIIASVLLTQAIQVAYMLDLDVEPPPCMPEFEARIRVQLFSTLTAFDWFLTSTTKRYPLIQKKPERIPSVFGTEEQRSKYQNNYHRSKLAIAELYCKSSPLVMPVDVSYEYTCQLHYEISKVEGYNEGLWDYTGEYEHEVPKRTRDLHRMMSSGALNFLVIRVHLPYYMRGWEDSTYRLSRDACFSSARNLLRIFRAAFSWKCKFEDIPGRAYSGQLPAQISFAGRTWWFCSWCTAGALLLLKHLTVMTEYNQSPNWDPERESIIQDLCIMSRLLHYLSPVNVIAREGYDAMQRVAGHLLGKNFGASDHSGNCVAHWAERIVQEKSKASTEGKDMPCFATEPLCLLSSMINNTNSVGKNGSYPAGTNCSFDVSNMRSSNDTSTEKGCAAERNAGSRSSSPSVSAYSALPKQTELDTFWARFALPNLPPTIATPNEVPIVGFSYGDTMLGTRTIPLPDPSSFAPPSMDNGMFDTSMLLPSKDRISSTQFDFTSNSYDSYTDDFIKTFESLTQDSIPM</sequence>